<accession>A0ABM1TB62</accession>
<feature type="domain" description="PDZ" evidence="4">
    <location>
        <begin position="10"/>
        <end position="93"/>
    </location>
</feature>
<dbReference type="PANTHER" id="PTHR46227">
    <property type="entry name" value="GLUTAMATE RECEPTOR-INTERACTING PROTEIN GRIP"/>
    <property type="match status" value="1"/>
</dbReference>
<organism evidence="5 6">
    <name type="scientific">Limulus polyphemus</name>
    <name type="common">Atlantic horseshoe crab</name>
    <dbReference type="NCBI Taxonomy" id="6850"/>
    <lineage>
        <taxon>Eukaryota</taxon>
        <taxon>Metazoa</taxon>
        <taxon>Ecdysozoa</taxon>
        <taxon>Arthropoda</taxon>
        <taxon>Chelicerata</taxon>
        <taxon>Merostomata</taxon>
        <taxon>Xiphosura</taxon>
        <taxon>Limulidae</taxon>
        <taxon>Limulus</taxon>
    </lineage>
</organism>
<evidence type="ECO:0000313" key="6">
    <source>
        <dbReference type="RefSeq" id="XP_022253118.1"/>
    </source>
</evidence>
<dbReference type="Proteomes" id="UP000694941">
    <property type="component" value="Unplaced"/>
</dbReference>
<dbReference type="Pfam" id="PF00595">
    <property type="entry name" value="PDZ"/>
    <property type="match status" value="5"/>
</dbReference>
<name>A0ABM1TB62_LIMPO</name>
<evidence type="ECO:0000313" key="5">
    <source>
        <dbReference type="Proteomes" id="UP000694941"/>
    </source>
</evidence>
<protein>
    <submittedName>
        <fullName evidence="6">Glutamate receptor-interacting protein 1-like</fullName>
    </submittedName>
</protein>
<dbReference type="CDD" id="cd06682">
    <property type="entry name" value="PDZ5_GRIP1-2-like"/>
    <property type="match status" value="1"/>
</dbReference>
<feature type="domain" description="PDZ" evidence="4">
    <location>
        <begin position="453"/>
        <end position="537"/>
    </location>
</feature>
<comment type="subcellular location">
    <subcellularLocation>
        <location evidence="1">Cytoplasm</location>
    </subcellularLocation>
</comment>
<dbReference type="SUPFAM" id="SSF50156">
    <property type="entry name" value="PDZ domain-like"/>
    <property type="match status" value="6"/>
</dbReference>
<dbReference type="SMART" id="SM00228">
    <property type="entry name" value="PDZ"/>
    <property type="match status" value="5"/>
</dbReference>
<gene>
    <name evidence="6" type="primary">LOC106469009</name>
</gene>
<dbReference type="InterPro" id="IPR043545">
    <property type="entry name" value="GRIP1/2"/>
</dbReference>
<evidence type="ECO:0000256" key="2">
    <source>
        <dbReference type="ARBA" id="ARBA00022490"/>
    </source>
</evidence>
<dbReference type="Gene3D" id="2.30.42.10">
    <property type="match status" value="6"/>
</dbReference>
<dbReference type="PROSITE" id="PS50106">
    <property type="entry name" value="PDZ"/>
    <property type="match status" value="5"/>
</dbReference>
<dbReference type="CDD" id="cd06681">
    <property type="entry name" value="PDZ2_GRIP1-2-like"/>
    <property type="match status" value="1"/>
</dbReference>
<reference evidence="6" key="1">
    <citation type="submission" date="2025-08" db="UniProtKB">
        <authorList>
            <consortium name="RefSeq"/>
        </authorList>
    </citation>
    <scope>IDENTIFICATION</scope>
    <source>
        <tissue evidence="6">Muscle</tissue>
    </source>
</reference>
<dbReference type="InterPro" id="IPR001478">
    <property type="entry name" value="PDZ"/>
</dbReference>
<evidence type="ECO:0000259" key="4">
    <source>
        <dbReference type="PROSITE" id="PS50106"/>
    </source>
</evidence>
<evidence type="ECO:0000256" key="3">
    <source>
        <dbReference type="ARBA" id="ARBA00022737"/>
    </source>
</evidence>
<keyword evidence="3" id="KW-0677">Repeat</keyword>
<dbReference type="GeneID" id="106469009"/>
<keyword evidence="2" id="KW-0963">Cytoplasm</keyword>
<feature type="domain" description="PDZ" evidence="4">
    <location>
        <begin position="109"/>
        <end position="195"/>
    </location>
</feature>
<proteinExistence type="predicted"/>
<dbReference type="PANTHER" id="PTHR46227:SF2">
    <property type="entry name" value="FI03335P"/>
    <property type="match status" value="1"/>
</dbReference>
<evidence type="ECO:0000256" key="1">
    <source>
        <dbReference type="ARBA" id="ARBA00004496"/>
    </source>
</evidence>
<dbReference type="InterPro" id="IPR036034">
    <property type="entry name" value="PDZ_sf"/>
</dbReference>
<dbReference type="RefSeq" id="XP_022253118.1">
    <property type="nucleotide sequence ID" value="XM_022397410.1"/>
</dbReference>
<sequence>IAESKRGTSKIELMKKEGAPLGLIITGGIDKDSRPKISNIRPGTVAQRSDALAVGDYLISVNGIRTSSLRHDEIVNLLMSTGEKVTLEVEYEIPVSKEGSMCVRSKVIQVTLEKDNGSFGFTLRGGACPDRLKSRPLTVTHVRPGGSTDREGTIKAGDRLLAVENINLGNASLQDTLAVLKQLEGRALFTVEYDVSMMGKPIILCGALHVGDHILAIDGTRLDQMTVSEASQVLKMSLNEVIRLEVLPVSQMFSHRVPGTKINKGFLPSSDVAQFSSSFSYNTPFSFGSQSSFSYRLPLLPLPQPSSHGRWDRNVDQRRFLTKSIPPCSSSALLPSSASTWVPPTGRLGYIDVAAVTVHADHRGFGFALQAPTCTSKVLSAPPFISDLDPGGPAERTGVLHVGDKVLAVNTHSTLGLTLEEVMQLLQRSHPRVTLNIEFDITETVVPSSGTFTVKLAKTGGGLGITITAPKNRQQGDPLIISDIKKGSVAHRTGTLQPGDKLLAIDSVRMDNCTIEDAAEILQSSDQIVKLRIRKDETFCEEPDASGCIVYTVELARHGGPLGITISGSEERFQPILISGLTDGGLAER</sequence>
<feature type="non-terminal residue" evidence="6">
    <location>
        <position position="1"/>
    </location>
</feature>
<feature type="domain" description="PDZ" evidence="4">
    <location>
        <begin position="355"/>
        <end position="441"/>
    </location>
</feature>
<feature type="domain" description="PDZ" evidence="4">
    <location>
        <begin position="206"/>
        <end position="241"/>
    </location>
</feature>
<keyword evidence="5" id="KW-1185">Reference proteome</keyword>